<dbReference type="PANTHER" id="PTHR34237:SF1">
    <property type="entry name" value="PAREP8"/>
    <property type="match status" value="1"/>
</dbReference>
<protein>
    <submittedName>
        <fullName evidence="1">Archaeal PaREP1/PaREP8 family</fullName>
    </submittedName>
</protein>
<dbReference type="Proteomes" id="UP000009062">
    <property type="component" value="Chromosome"/>
</dbReference>
<dbReference type="Pfam" id="PF05942">
    <property type="entry name" value="PaREP1"/>
    <property type="match status" value="1"/>
</dbReference>
<dbReference type="AlphaFoldDB" id="H6QAR4"/>
<dbReference type="eggNOG" id="arCOG03722">
    <property type="taxonomic scope" value="Archaea"/>
</dbReference>
<proteinExistence type="predicted"/>
<dbReference type="InterPro" id="IPR010268">
    <property type="entry name" value="PaREP1"/>
</dbReference>
<dbReference type="EMBL" id="CP003316">
    <property type="protein sequence ID" value="AFA39690.1"/>
    <property type="molecule type" value="Genomic_DNA"/>
</dbReference>
<dbReference type="KEGG" id="pog:Pogu_1663"/>
<reference evidence="1 2" key="1">
    <citation type="journal article" date="2012" name="Stand. Genomic Sci.">
        <title>Complete genome sequence of Pyrobaculum oguniense.</title>
        <authorList>
            <person name="Bernick D.L."/>
            <person name="Karplus K."/>
            <person name="Lui L.M."/>
            <person name="Coker J.K."/>
            <person name="Murphy J.N."/>
            <person name="Chan P.P."/>
            <person name="Cozen A.E."/>
            <person name="Lowe T.M."/>
        </authorList>
    </citation>
    <scope>NUCLEOTIDE SEQUENCE [LARGE SCALE GENOMIC DNA]</scope>
    <source>
        <strain evidence="1 2">TE7</strain>
    </source>
</reference>
<dbReference type="HOGENOM" id="CLU_115256_4_0_2"/>
<dbReference type="Gene3D" id="1.20.120.330">
    <property type="entry name" value="Nucleotidyltransferases domain 2"/>
    <property type="match status" value="1"/>
</dbReference>
<evidence type="ECO:0000313" key="2">
    <source>
        <dbReference type="Proteomes" id="UP000009062"/>
    </source>
</evidence>
<organism evidence="1 2">
    <name type="scientific">Pyrobaculum oguniense (strain DSM 13380 / JCM 10595 / TE7)</name>
    <dbReference type="NCBI Taxonomy" id="698757"/>
    <lineage>
        <taxon>Archaea</taxon>
        <taxon>Thermoproteota</taxon>
        <taxon>Thermoprotei</taxon>
        <taxon>Thermoproteales</taxon>
        <taxon>Thermoproteaceae</taxon>
        <taxon>Pyrobaculum</taxon>
    </lineage>
</organism>
<evidence type="ECO:0000313" key="1">
    <source>
        <dbReference type="EMBL" id="AFA39690.1"/>
    </source>
</evidence>
<dbReference type="PANTHER" id="PTHR34237">
    <property type="entry name" value="PAREP8-RELATED"/>
    <property type="match status" value="1"/>
</dbReference>
<accession>H6QAR4</accession>
<sequence length="155" mass="18023">MELSSEVLDLARELAARRGKSLEQFLADVLVKELDPVERVEVYLKLFEKYLSDAEELYKRADLVQAGEKYWGAVAALLSAIAERMGQAHYTHRDFWEIVETLVEETKNPEYSTLFSLAEKLHANFYHGFLRKESFDKHREGVLKLIEMLKELLKS</sequence>
<keyword evidence="2" id="KW-1185">Reference proteome</keyword>
<name>H6QAR4_PYROT</name>
<gene>
    <name evidence="1" type="ordered locus">Pogu_1663</name>
</gene>